<dbReference type="PATRIC" id="fig|1263868.3.peg.1008"/>
<dbReference type="Proteomes" id="UP000011996">
    <property type="component" value="Unassembled WGS sequence"/>
</dbReference>
<dbReference type="EMBL" id="ANOF01000034">
    <property type="protein sequence ID" value="EMI28457.1"/>
    <property type="molecule type" value="Genomic_DNA"/>
</dbReference>
<evidence type="ECO:0000313" key="1">
    <source>
        <dbReference type="EMBL" id="EMI28457.1"/>
    </source>
</evidence>
<accession>M5SL35</accession>
<gene>
    <name evidence="1" type="ORF">RESH_00932</name>
</gene>
<proteinExistence type="predicted"/>
<evidence type="ECO:0000313" key="2">
    <source>
        <dbReference type="Proteomes" id="UP000011996"/>
    </source>
</evidence>
<organism evidence="1 2">
    <name type="scientific">Rhodopirellula europaea SH398</name>
    <dbReference type="NCBI Taxonomy" id="1263868"/>
    <lineage>
        <taxon>Bacteria</taxon>
        <taxon>Pseudomonadati</taxon>
        <taxon>Planctomycetota</taxon>
        <taxon>Planctomycetia</taxon>
        <taxon>Pirellulales</taxon>
        <taxon>Pirellulaceae</taxon>
        <taxon>Rhodopirellula</taxon>
    </lineage>
</organism>
<sequence>MVRSSIAIVTRHYQSANGNQMQHSPRATNHLVERAVNWVLPIQPFMPTPLLRQAFLSAR</sequence>
<name>M5SL35_9BACT</name>
<dbReference type="AlphaFoldDB" id="M5SL35"/>
<comment type="caution">
    <text evidence="1">The sequence shown here is derived from an EMBL/GenBank/DDBJ whole genome shotgun (WGS) entry which is preliminary data.</text>
</comment>
<reference evidence="1 2" key="1">
    <citation type="journal article" date="2013" name="Mar. Genomics">
        <title>Expression of sulfatases in Rhodopirellula baltica and the diversity of sulfatases in the genus Rhodopirellula.</title>
        <authorList>
            <person name="Wegner C.E."/>
            <person name="Richter-Heitmann T."/>
            <person name="Klindworth A."/>
            <person name="Klockow C."/>
            <person name="Richter M."/>
            <person name="Achstetter T."/>
            <person name="Glockner F.O."/>
            <person name="Harder J."/>
        </authorList>
    </citation>
    <scope>NUCLEOTIDE SEQUENCE [LARGE SCALE GENOMIC DNA]</scope>
    <source>
        <strain evidence="1 2">SH398</strain>
    </source>
</reference>
<protein>
    <submittedName>
        <fullName evidence="1">Uncharacterized protein</fullName>
    </submittedName>
</protein>